<feature type="compositionally biased region" description="Acidic residues" evidence="1">
    <location>
        <begin position="591"/>
        <end position="603"/>
    </location>
</feature>
<dbReference type="SUPFAM" id="SSF51126">
    <property type="entry name" value="Pectin lyase-like"/>
    <property type="match status" value="1"/>
</dbReference>
<feature type="region of interest" description="Disordered" evidence="1">
    <location>
        <begin position="1"/>
        <end position="27"/>
    </location>
</feature>
<protein>
    <submittedName>
        <fullName evidence="2">Uncharacterized protein</fullName>
    </submittedName>
</protein>
<reference evidence="2 3" key="1">
    <citation type="journal article" date="2022" name="bioRxiv">
        <title>Genomics of Preaxostyla Flagellates Illuminates Evolutionary Transitions and the Path Towards Mitochondrial Loss.</title>
        <authorList>
            <person name="Novak L.V.F."/>
            <person name="Treitli S.C."/>
            <person name="Pyrih J."/>
            <person name="Halakuc P."/>
            <person name="Pipaliya S.V."/>
            <person name="Vacek V."/>
            <person name="Brzon O."/>
            <person name="Soukal P."/>
            <person name="Eme L."/>
            <person name="Dacks J.B."/>
            <person name="Karnkowska A."/>
            <person name="Elias M."/>
            <person name="Hampl V."/>
        </authorList>
    </citation>
    <scope>NUCLEOTIDE SEQUENCE [LARGE SCALE GENOMIC DNA]</scope>
    <source>
        <strain evidence="2">NAU3</strain>
        <tissue evidence="2">Gut</tissue>
    </source>
</reference>
<evidence type="ECO:0000313" key="3">
    <source>
        <dbReference type="Proteomes" id="UP001281761"/>
    </source>
</evidence>
<feature type="region of interest" description="Disordered" evidence="1">
    <location>
        <begin position="583"/>
        <end position="603"/>
    </location>
</feature>
<evidence type="ECO:0000256" key="1">
    <source>
        <dbReference type="SAM" id="MobiDB-lite"/>
    </source>
</evidence>
<feature type="compositionally biased region" description="Polar residues" evidence="1">
    <location>
        <begin position="17"/>
        <end position="27"/>
    </location>
</feature>
<organism evidence="2 3">
    <name type="scientific">Blattamonas nauphoetae</name>
    <dbReference type="NCBI Taxonomy" id="2049346"/>
    <lineage>
        <taxon>Eukaryota</taxon>
        <taxon>Metamonada</taxon>
        <taxon>Preaxostyla</taxon>
        <taxon>Oxymonadida</taxon>
        <taxon>Blattamonas</taxon>
    </lineage>
</organism>
<proteinExistence type="predicted"/>
<sequence length="940" mass="99930">MLVPRNMGWTERGAQKRGTSGSETTSASFSHCHFTGAAYKPSARPLTFKEYPGTISIESCLFTNIVSTASEGGIVYVNVTDQFNSPSFTAKSSNFTSCSPKNFGAMYISVADDVLIESCRFESCSTTASYSEGAGLSLGGSYKLSHVDGKKFNLVSCVFEDCTAATRGGAVSAATDLDVSIVDSIFEHCTLFAASGFTLGGGVCVNQQTAFTVERSHFIDCSSRNGGGAISFNHHKDLSISDTLVKGCYSGTTGAICILRFGNAENLSFSHVLFVGNSIGDDTSFFPLITSFPENTPKFPDLAIYSNGFTVDPTLKFNDSFTTIHPDSSGMIKGQTQLPTYQYIPERHFDPAFNSIGPLLTAKPTARVNEKTGKIELEMEGKTPLASQEYEVTVKEDSTEIETRLRMLFSDGTGTLVSTSDVDLKYNTGYTIASIVGIVSDSSSSRMTNDITIPVAAWAFNLAATPSFVSFTTPDQPPTLIASPAHLTSPSQPFAFVILMFDRQVSGSYDIVVEEEGKDVTITVPIVGNSVMGESDEFVVVGDDRLLAHDTTYTIKSLSPTPGTEDVTTPVGMNKTITFHIPKSSYVPPEEPTDPEDPTTPEPEDAITVVVARGGSDSIAECGGADMPCGTVWTGQMCGKGKGGEWMNVSVRGEAEMGEGFWILGKVGMTLSSESPTQRSRVVIGRSSFSSNDGIVSISSGTGQVTNLNVIVPSSEERSSSGWVFVVDSEGDLEMSSIRVIGEGEIGVGLAKVKSGISRFTSVSMSSGSFGSGVGMIVGEGKWNSISMLICDFVVRDTTTSNAPLISFSSLSPESSFSMEGSRFQKTHRMIGSSSSSLSDADGLIEVSTAQSRTSISESVFESSGVVDGTGTITHSALHITLNSSSASSCSLAISSFAQRLCFRTAGLSQQRQLSCGRAIRLELLVWTGLAEELVRRRLI</sequence>
<dbReference type="EMBL" id="JARBJD010000008">
    <property type="protein sequence ID" value="KAK2963063.1"/>
    <property type="molecule type" value="Genomic_DNA"/>
</dbReference>
<comment type="caution">
    <text evidence="2">The sequence shown here is derived from an EMBL/GenBank/DDBJ whole genome shotgun (WGS) entry which is preliminary data.</text>
</comment>
<accession>A0ABQ9YH34</accession>
<dbReference type="InterPro" id="IPR011050">
    <property type="entry name" value="Pectin_lyase_fold/virulence"/>
</dbReference>
<evidence type="ECO:0000313" key="2">
    <source>
        <dbReference type="EMBL" id="KAK2963063.1"/>
    </source>
</evidence>
<keyword evidence="3" id="KW-1185">Reference proteome</keyword>
<gene>
    <name evidence="2" type="ORF">BLNAU_2086</name>
</gene>
<dbReference type="Proteomes" id="UP001281761">
    <property type="component" value="Unassembled WGS sequence"/>
</dbReference>
<name>A0ABQ9YH34_9EUKA</name>